<accession>F1A693</accession>
<dbReference type="InParanoid" id="F1A693"/>
<evidence type="ECO:0000313" key="1">
    <source>
        <dbReference type="EMBL" id="EGC28289.1"/>
    </source>
</evidence>
<evidence type="ECO:0000313" key="2">
    <source>
        <dbReference type="Proteomes" id="UP000001064"/>
    </source>
</evidence>
<dbReference type="KEGG" id="dpp:DICPUDRAFT_90989"/>
<dbReference type="GeneID" id="10511291"/>
<dbReference type="OrthoDB" id="20289at2759"/>
<keyword evidence="2" id="KW-1185">Reference proteome</keyword>
<name>F1A693_DICPU</name>
<gene>
    <name evidence="1" type="ORF">DICPUDRAFT_90989</name>
</gene>
<dbReference type="RefSeq" id="XP_003295187.1">
    <property type="nucleotide sequence ID" value="XM_003295139.1"/>
</dbReference>
<proteinExistence type="predicted"/>
<sequence>MNRCILNQLKRTPTTFINNNKNSKIINTIYLNHFNNKNIIYRNFSNSIDNNNDNKPKFRISKELESLGVYYSSEENNTEFTEDYEENEDEDVHDEKEDQTVQKQYHEHFQKLNQEDLTQFGNFEEYLQNGKKFQDMIYRIKDNFEQSQVERKRLSLEDLEFESFEDLEKKIEKKMADQYEEKEKKLSTLTESDFLDYDKNKVEVFNKVSDSFISAKTHFETPFENTEKRLESNQIKDLPEGIDNMMTDGLSIDQRGGIASRISKIKQKISKEKLNVNRISGEDLNELFSLYREDPINNNAESLSKKYNVNQKSIENLLKYTTIPIIVKYNTGLKTGHWNVVFEK</sequence>
<organism evidence="1 2">
    <name type="scientific">Dictyostelium purpureum</name>
    <name type="common">Slime mold</name>
    <dbReference type="NCBI Taxonomy" id="5786"/>
    <lineage>
        <taxon>Eukaryota</taxon>
        <taxon>Amoebozoa</taxon>
        <taxon>Evosea</taxon>
        <taxon>Eumycetozoa</taxon>
        <taxon>Dictyostelia</taxon>
        <taxon>Dictyosteliales</taxon>
        <taxon>Dictyosteliaceae</taxon>
        <taxon>Dictyostelium</taxon>
    </lineage>
</organism>
<dbReference type="Proteomes" id="UP000001064">
    <property type="component" value="Unassembled WGS sequence"/>
</dbReference>
<reference evidence="2" key="1">
    <citation type="journal article" date="2011" name="Genome Biol.">
        <title>Comparative genomics of the social amoebae Dictyostelium discoideum and Dictyostelium purpureum.</title>
        <authorList>
            <consortium name="US DOE Joint Genome Institute (JGI-PGF)"/>
            <person name="Sucgang R."/>
            <person name="Kuo A."/>
            <person name="Tian X."/>
            <person name="Salerno W."/>
            <person name="Parikh A."/>
            <person name="Feasley C.L."/>
            <person name="Dalin E."/>
            <person name="Tu H."/>
            <person name="Huang E."/>
            <person name="Barry K."/>
            <person name="Lindquist E."/>
            <person name="Shapiro H."/>
            <person name="Bruce D."/>
            <person name="Schmutz J."/>
            <person name="Salamov A."/>
            <person name="Fey P."/>
            <person name="Gaudet P."/>
            <person name="Anjard C."/>
            <person name="Babu M.M."/>
            <person name="Basu S."/>
            <person name="Bushmanova Y."/>
            <person name="van der Wel H."/>
            <person name="Katoh-Kurasawa M."/>
            <person name="Dinh C."/>
            <person name="Coutinho P.M."/>
            <person name="Saito T."/>
            <person name="Elias M."/>
            <person name="Schaap P."/>
            <person name="Kay R.R."/>
            <person name="Henrissat B."/>
            <person name="Eichinger L."/>
            <person name="Rivero F."/>
            <person name="Putnam N.H."/>
            <person name="West C.M."/>
            <person name="Loomis W.F."/>
            <person name="Chisholm R.L."/>
            <person name="Shaulsky G."/>
            <person name="Strassmann J.E."/>
            <person name="Queller D.C."/>
            <person name="Kuspa A."/>
            <person name="Grigoriev I.V."/>
        </authorList>
    </citation>
    <scope>NUCLEOTIDE SEQUENCE [LARGE SCALE GENOMIC DNA]</scope>
    <source>
        <strain evidence="2">QSDP1</strain>
    </source>
</reference>
<dbReference type="EMBL" id="GL871699">
    <property type="protein sequence ID" value="EGC28289.1"/>
    <property type="molecule type" value="Genomic_DNA"/>
</dbReference>
<dbReference type="AlphaFoldDB" id="F1A693"/>
<dbReference type="OMA" id="DMIYRIK"/>
<dbReference type="VEuPathDB" id="AmoebaDB:DICPUDRAFT_90989"/>
<dbReference type="eggNOG" id="ENOG502REXH">
    <property type="taxonomic scope" value="Eukaryota"/>
</dbReference>
<protein>
    <submittedName>
        <fullName evidence="1">Uncharacterized protein</fullName>
    </submittedName>
</protein>